<dbReference type="PANTHER" id="PTHR43317">
    <property type="entry name" value="THERMOSPERMINE SYNTHASE ACAULIS5"/>
    <property type="match status" value="1"/>
</dbReference>
<evidence type="ECO:0000256" key="1">
    <source>
        <dbReference type="ARBA" id="ARBA00023115"/>
    </source>
</evidence>
<reference evidence="2" key="2">
    <citation type="journal article" date="2024" name="Plant">
        <title>Genomic evolution and insights into agronomic trait innovations of Sesamum species.</title>
        <authorList>
            <person name="Miao H."/>
            <person name="Wang L."/>
            <person name="Qu L."/>
            <person name="Liu H."/>
            <person name="Sun Y."/>
            <person name="Le M."/>
            <person name="Wang Q."/>
            <person name="Wei S."/>
            <person name="Zheng Y."/>
            <person name="Lin W."/>
            <person name="Duan Y."/>
            <person name="Cao H."/>
            <person name="Xiong S."/>
            <person name="Wang X."/>
            <person name="Wei L."/>
            <person name="Li C."/>
            <person name="Ma Q."/>
            <person name="Ju M."/>
            <person name="Zhao R."/>
            <person name="Li G."/>
            <person name="Mu C."/>
            <person name="Tian Q."/>
            <person name="Mei H."/>
            <person name="Zhang T."/>
            <person name="Gao T."/>
            <person name="Zhang H."/>
        </authorList>
    </citation>
    <scope>NUCLEOTIDE SEQUENCE</scope>
    <source>
        <strain evidence="2">G02</strain>
    </source>
</reference>
<dbReference type="PANTHER" id="PTHR43317:SF1">
    <property type="entry name" value="THERMOSPERMINE SYNTHASE ACAULIS5"/>
    <property type="match status" value="1"/>
</dbReference>
<organism evidence="2">
    <name type="scientific">Sesamum radiatum</name>
    <name type="common">Black benniseed</name>
    <dbReference type="NCBI Taxonomy" id="300843"/>
    <lineage>
        <taxon>Eukaryota</taxon>
        <taxon>Viridiplantae</taxon>
        <taxon>Streptophyta</taxon>
        <taxon>Embryophyta</taxon>
        <taxon>Tracheophyta</taxon>
        <taxon>Spermatophyta</taxon>
        <taxon>Magnoliopsida</taxon>
        <taxon>eudicotyledons</taxon>
        <taxon>Gunneridae</taxon>
        <taxon>Pentapetalae</taxon>
        <taxon>asterids</taxon>
        <taxon>lamiids</taxon>
        <taxon>Lamiales</taxon>
        <taxon>Pedaliaceae</taxon>
        <taxon>Sesamum</taxon>
    </lineage>
</organism>
<evidence type="ECO:0000313" key="2">
    <source>
        <dbReference type="EMBL" id="KAL0403573.1"/>
    </source>
</evidence>
<dbReference type="EMBL" id="JACGWJ010000008">
    <property type="protein sequence ID" value="KAL0403573.1"/>
    <property type="molecule type" value="Genomic_DNA"/>
</dbReference>
<dbReference type="InterPro" id="IPR029063">
    <property type="entry name" value="SAM-dependent_MTases_sf"/>
</dbReference>
<dbReference type="Gene3D" id="3.40.50.150">
    <property type="entry name" value="Vaccinia Virus protein VP39"/>
    <property type="match status" value="1"/>
</dbReference>
<comment type="caution">
    <text evidence="2">The sequence shown here is derived from an EMBL/GenBank/DDBJ whole genome shotgun (WGS) entry which is preliminary data.</text>
</comment>
<keyword evidence="1" id="KW-0620">Polyamine biosynthesis</keyword>
<dbReference type="AlphaFoldDB" id="A0AAW2TF90"/>
<proteinExistence type="predicted"/>
<dbReference type="GO" id="GO:0006596">
    <property type="term" value="P:polyamine biosynthetic process"/>
    <property type="evidence" value="ECO:0007669"/>
    <property type="project" value="UniProtKB-KW"/>
</dbReference>
<accession>A0AAW2TF90</accession>
<dbReference type="SUPFAM" id="SSF53335">
    <property type="entry name" value="S-adenosyl-L-methionine-dependent methyltransferases"/>
    <property type="match status" value="1"/>
</dbReference>
<protein>
    <submittedName>
        <fullName evidence="2">Uncharacterized protein</fullName>
    </submittedName>
</protein>
<name>A0AAW2TF90_SESRA</name>
<reference evidence="2" key="1">
    <citation type="submission" date="2020-06" db="EMBL/GenBank/DDBJ databases">
        <authorList>
            <person name="Li T."/>
            <person name="Hu X."/>
            <person name="Zhang T."/>
            <person name="Song X."/>
            <person name="Zhang H."/>
            <person name="Dai N."/>
            <person name="Sheng W."/>
            <person name="Hou X."/>
            <person name="Wei L."/>
        </authorList>
    </citation>
    <scope>NUCLEOTIDE SEQUENCE</scope>
    <source>
        <strain evidence="2">G02</strain>
        <tissue evidence="2">Leaf</tissue>
    </source>
</reference>
<sequence length="288" mass="32296">MLIENVELENDGVKEFRRRLRFKRMPNFVQTQISIRPKDESCLGNLDTVEFELDKGVLVQPYLSPMVAGISVISQFLEGQLRDGFRPKVLCLGVGGGALLGFLKVHLDFEVAGVEEDEVVLEVAKRYFGLGSDELIHLFAGDGVKYVKELAKNESEKSRFHVVMVDLDSNDPTTGVCAPPKEFLRKSVLLAARAVLCKEGVLIINAIPSSKLYYERLISKFQEVFEELYEIDVGNGENFVLIATKSKTENALDFSEGAFLNKLKLVVSRSYIDSIRKIPKNARPAYDK</sequence>
<gene>
    <name evidence="2" type="ORF">Sradi_1998100</name>
</gene>